<reference evidence="1 2" key="1">
    <citation type="journal article" date="2019" name="Commun. Biol.">
        <title>The bagworm genome reveals a unique fibroin gene that provides high tensile strength.</title>
        <authorList>
            <person name="Kono N."/>
            <person name="Nakamura H."/>
            <person name="Ohtoshi R."/>
            <person name="Tomita M."/>
            <person name="Numata K."/>
            <person name="Arakawa K."/>
        </authorList>
    </citation>
    <scope>NUCLEOTIDE SEQUENCE [LARGE SCALE GENOMIC DNA]</scope>
</reference>
<dbReference type="AlphaFoldDB" id="A0A4C1WI92"/>
<protein>
    <recommendedName>
        <fullName evidence="3">Nuclear pore complex protein Nup98-Nup96</fullName>
    </recommendedName>
</protein>
<accession>A0A4C1WI92</accession>
<proteinExistence type="predicted"/>
<keyword evidence="2" id="KW-1185">Reference proteome</keyword>
<dbReference type="Proteomes" id="UP000299102">
    <property type="component" value="Unassembled WGS sequence"/>
</dbReference>
<dbReference type="OrthoDB" id="10648616at2759"/>
<dbReference type="EMBL" id="BGZK01000557">
    <property type="protein sequence ID" value="GBP50079.1"/>
    <property type="molecule type" value="Genomic_DNA"/>
</dbReference>
<evidence type="ECO:0000313" key="2">
    <source>
        <dbReference type="Proteomes" id="UP000299102"/>
    </source>
</evidence>
<gene>
    <name evidence="1" type="ORF">EVAR_39658_1</name>
</gene>
<name>A0A4C1WI92_EUMVA</name>
<organism evidence="1 2">
    <name type="scientific">Eumeta variegata</name>
    <name type="common">Bagworm moth</name>
    <name type="synonym">Eumeta japonica</name>
    <dbReference type="NCBI Taxonomy" id="151549"/>
    <lineage>
        <taxon>Eukaryota</taxon>
        <taxon>Metazoa</taxon>
        <taxon>Ecdysozoa</taxon>
        <taxon>Arthropoda</taxon>
        <taxon>Hexapoda</taxon>
        <taxon>Insecta</taxon>
        <taxon>Pterygota</taxon>
        <taxon>Neoptera</taxon>
        <taxon>Endopterygota</taxon>
        <taxon>Lepidoptera</taxon>
        <taxon>Glossata</taxon>
        <taxon>Ditrysia</taxon>
        <taxon>Tineoidea</taxon>
        <taxon>Psychidae</taxon>
        <taxon>Oiketicinae</taxon>
        <taxon>Eumeta</taxon>
    </lineage>
</organism>
<evidence type="ECO:0008006" key="3">
    <source>
        <dbReference type="Google" id="ProtNLM"/>
    </source>
</evidence>
<sequence>MFSFNIPLQRSASPLQRAPACSAAASAAAVLAKAWKRDRCVTSRTLRTPLYRSFRALARTLGSGERDNESCFFVRAASVQRFIRPYHVKNDSPPNDTFSFGGTTQSTNTSNLFGASKPAFGATSTAGGGLFGSTTTQAAPAFGTATSTFNFGANAQNQSTNLFAKPATSGFGSTSSTAGGFGSFGPTGGATLFKPASTAAPAPAFGTLSSGFGTNTSTSGGLFSNTNAFGTKPAPAFGFGTNQQTPGLGGGLGTGLGANTFQTKPGGSVFPSFSAGGATGGGSIFTGATQNQAPSLSFGNTLGGGLNPGLGGFGTGTALGSTGLGGFNNTSNMQR</sequence>
<evidence type="ECO:0000313" key="1">
    <source>
        <dbReference type="EMBL" id="GBP50079.1"/>
    </source>
</evidence>
<comment type="caution">
    <text evidence="1">The sequence shown here is derived from an EMBL/GenBank/DDBJ whole genome shotgun (WGS) entry which is preliminary data.</text>
</comment>
<dbReference type="STRING" id="151549.A0A4C1WI92"/>